<dbReference type="Pfam" id="PF07729">
    <property type="entry name" value="FCD"/>
    <property type="match status" value="1"/>
</dbReference>
<evidence type="ECO:0000313" key="6">
    <source>
        <dbReference type="Proteomes" id="UP000660885"/>
    </source>
</evidence>
<dbReference type="PANTHER" id="PTHR43537">
    <property type="entry name" value="TRANSCRIPTIONAL REGULATOR, GNTR FAMILY"/>
    <property type="match status" value="1"/>
</dbReference>
<keyword evidence="6" id="KW-1185">Reference proteome</keyword>
<reference evidence="5 6" key="1">
    <citation type="submission" date="2021-01" db="EMBL/GenBank/DDBJ databases">
        <title>Belnapia mucosa sp. nov. and Belnapia arida sp. nov., isolated from the Tabernas Desert (Almeria, Spain).</title>
        <authorList>
            <person name="Molina-Menor E."/>
            <person name="Vidal-Verdu A."/>
            <person name="Calonge A."/>
            <person name="Satari L."/>
            <person name="Pereto J."/>
            <person name="Porcar M."/>
        </authorList>
    </citation>
    <scope>NUCLEOTIDE SEQUENCE [LARGE SCALE GENOMIC DNA]</scope>
    <source>
        <strain evidence="5 6">T18</strain>
    </source>
</reference>
<dbReference type="Proteomes" id="UP000660885">
    <property type="component" value="Unassembled WGS sequence"/>
</dbReference>
<protein>
    <submittedName>
        <fullName evidence="5">GntR family transcriptional regulator</fullName>
    </submittedName>
</protein>
<evidence type="ECO:0000259" key="4">
    <source>
        <dbReference type="SMART" id="SM00345"/>
    </source>
</evidence>
<organism evidence="5 6">
    <name type="scientific">Belnapia arida</name>
    <dbReference type="NCBI Taxonomy" id="2804533"/>
    <lineage>
        <taxon>Bacteria</taxon>
        <taxon>Pseudomonadati</taxon>
        <taxon>Pseudomonadota</taxon>
        <taxon>Alphaproteobacteria</taxon>
        <taxon>Acetobacterales</taxon>
        <taxon>Roseomonadaceae</taxon>
        <taxon>Belnapia</taxon>
    </lineage>
</organism>
<dbReference type="InterPro" id="IPR011711">
    <property type="entry name" value="GntR_C"/>
</dbReference>
<evidence type="ECO:0000256" key="3">
    <source>
        <dbReference type="ARBA" id="ARBA00023163"/>
    </source>
</evidence>
<dbReference type="SUPFAM" id="SSF46785">
    <property type="entry name" value="Winged helix' DNA-binding domain"/>
    <property type="match status" value="1"/>
</dbReference>
<dbReference type="EMBL" id="JAETWB010000045">
    <property type="protein sequence ID" value="MBL6082046.1"/>
    <property type="molecule type" value="Genomic_DNA"/>
</dbReference>
<evidence type="ECO:0000256" key="2">
    <source>
        <dbReference type="ARBA" id="ARBA00023125"/>
    </source>
</evidence>
<dbReference type="SUPFAM" id="SSF48008">
    <property type="entry name" value="GntR ligand-binding domain-like"/>
    <property type="match status" value="1"/>
</dbReference>
<keyword evidence="3" id="KW-0804">Transcription</keyword>
<accession>A0ABS1UFJ4</accession>
<dbReference type="Gene3D" id="1.10.10.10">
    <property type="entry name" value="Winged helix-like DNA-binding domain superfamily/Winged helix DNA-binding domain"/>
    <property type="match status" value="1"/>
</dbReference>
<dbReference type="InterPro" id="IPR036388">
    <property type="entry name" value="WH-like_DNA-bd_sf"/>
</dbReference>
<dbReference type="SMART" id="SM00345">
    <property type="entry name" value="HTH_GNTR"/>
    <property type="match status" value="1"/>
</dbReference>
<dbReference type="InterPro" id="IPR000524">
    <property type="entry name" value="Tscrpt_reg_HTH_GntR"/>
</dbReference>
<evidence type="ECO:0000256" key="1">
    <source>
        <dbReference type="ARBA" id="ARBA00023015"/>
    </source>
</evidence>
<dbReference type="InterPro" id="IPR008920">
    <property type="entry name" value="TF_FadR/GntR_C"/>
</dbReference>
<dbReference type="Gene3D" id="1.20.120.530">
    <property type="entry name" value="GntR ligand-binding domain-like"/>
    <property type="match status" value="1"/>
</dbReference>
<dbReference type="RefSeq" id="WP_202835256.1">
    <property type="nucleotide sequence ID" value="NZ_JAETWB010000045.1"/>
</dbReference>
<dbReference type="PANTHER" id="PTHR43537:SF45">
    <property type="entry name" value="GNTR FAMILY REGULATORY PROTEIN"/>
    <property type="match status" value="1"/>
</dbReference>
<feature type="domain" description="HTH gntR-type" evidence="4">
    <location>
        <begin position="1"/>
        <end position="56"/>
    </location>
</feature>
<comment type="caution">
    <text evidence="5">The sequence shown here is derived from an EMBL/GenBank/DDBJ whole genome shotgun (WGS) entry which is preliminary data.</text>
</comment>
<proteinExistence type="predicted"/>
<sequence length="206" mass="23096">MLEEMIVTLQLKLGSLWSEEALSERVGIGSTPVREAVKRLQVDSLLQILPRHGLQIAEIDPHEQLQVVDLRRELETFVSVRAAKRALRPERERLRMLAETLVAPAREGDVGKYTLGVLDADRYVAEIGRNPFAARAISPLHALSRRFYFAFYGELMNLRDAGPLHVERARAVADGDEARTRRAGGSAHGRDRALHPLYFRGRAGPT</sequence>
<dbReference type="Pfam" id="PF00392">
    <property type="entry name" value="GntR"/>
    <property type="match status" value="1"/>
</dbReference>
<keyword evidence="2" id="KW-0238">DNA-binding</keyword>
<name>A0ABS1UFJ4_9PROT</name>
<gene>
    <name evidence="5" type="ORF">JMJ56_29135</name>
</gene>
<dbReference type="InterPro" id="IPR036390">
    <property type="entry name" value="WH_DNA-bd_sf"/>
</dbReference>
<evidence type="ECO:0000313" key="5">
    <source>
        <dbReference type="EMBL" id="MBL6082046.1"/>
    </source>
</evidence>
<keyword evidence="1" id="KW-0805">Transcription regulation</keyword>